<keyword evidence="11" id="KW-1185">Reference proteome</keyword>
<feature type="transmembrane region" description="Helical" evidence="9">
    <location>
        <begin position="270"/>
        <end position="290"/>
    </location>
</feature>
<keyword evidence="3" id="KW-1003">Cell membrane</keyword>
<evidence type="ECO:0000256" key="6">
    <source>
        <dbReference type="ARBA" id="ARBA00022989"/>
    </source>
</evidence>
<proteinExistence type="inferred from homology"/>
<evidence type="ECO:0000256" key="2">
    <source>
        <dbReference type="ARBA" id="ARBA00022448"/>
    </source>
</evidence>
<feature type="transmembrane region" description="Helical" evidence="9">
    <location>
        <begin position="239"/>
        <end position="258"/>
    </location>
</feature>
<evidence type="ECO:0000256" key="5">
    <source>
        <dbReference type="ARBA" id="ARBA00022692"/>
    </source>
</evidence>
<dbReference type="Pfam" id="PF04143">
    <property type="entry name" value="Sulf_transp"/>
    <property type="match status" value="1"/>
</dbReference>
<keyword evidence="4" id="KW-0997">Cell inner membrane</keyword>
<gene>
    <name evidence="10" type="ORF">A6A20_11155</name>
</gene>
<feature type="transmembrane region" description="Helical" evidence="9">
    <location>
        <begin position="147"/>
        <end position="167"/>
    </location>
</feature>
<evidence type="ECO:0000313" key="11">
    <source>
        <dbReference type="Proteomes" id="UP001155500"/>
    </source>
</evidence>
<reference evidence="10" key="1">
    <citation type="submission" date="2016-03" db="EMBL/GenBank/DDBJ databases">
        <title>Co-evolution between Pasteurellaceae and their hosts.</title>
        <authorList>
            <person name="Hansen M.J."/>
            <person name="Bojesen A.M."/>
            <person name="Planet P."/>
        </authorList>
    </citation>
    <scope>NUCLEOTIDE SEQUENCE</scope>
    <source>
        <strain evidence="10">146/S8/89</strain>
    </source>
</reference>
<evidence type="ECO:0000256" key="3">
    <source>
        <dbReference type="ARBA" id="ARBA00022475"/>
    </source>
</evidence>
<evidence type="ECO:0000256" key="7">
    <source>
        <dbReference type="ARBA" id="ARBA00023136"/>
    </source>
</evidence>
<dbReference type="PANTHER" id="PTHR30574">
    <property type="entry name" value="INNER MEMBRANE PROTEIN YEDE"/>
    <property type="match status" value="1"/>
</dbReference>
<comment type="similarity">
    <text evidence="8">Belongs to the TsuA/YedE (TC 9.B.102) family.</text>
</comment>
<protein>
    <submittedName>
        <fullName evidence="10">Transporter</fullName>
    </submittedName>
</protein>
<comment type="subcellular location">
    <subcellularLocation>
        <location evidence="1">Cell inner membrane</location>
        <topology evidence="1">Multi-pass membrane protein</topology>
    </subcellularLocation>
</comment>
<feature type="transmembrane region" description="Helical" evidence="9">
    <location>
        <begin position="302"/>
        <end position="321"/>
    </location>
</feature>
<evidence type="ECO:0000256" key="8">
    <source>
        <dbReference type="ARBA" id="ARBA00035655"/>
    </source>
</evidence>
<dbReference type="InterPro" id="IPR007272">
    <property type="entry name" value="Sulf_transp_TsuA/YedE"/>
</dbReference>
<dbReference type="RefSeq" id="WP_279573517.1">
    <property type="nucleotide sequence ID" value="NZ_LWID01000001.1"/>
</dbReference>
<evidence type="ECO:0000313" key="10">
    <source>
        <dbReference type="EMBL" id="MDG6896159.1"/>
    </source>
</evidence>
<organism evidence="10 11">
    <name type="scientific">Volucribacter amazonae</name>
    <dbReference type="NCBI Taxonomy" id="256731"/>
    <lineage>
        <taxon>Bacteria</taxon>
        <taxon>Pseudomonadati</taxon>
        <taxon>Pseudomonadota</taxon>
        <taxon>Gammaproteobacteria</taxon>
        <taxon>Pasteurellales</taxon>
        <taxon>Pasteurellaceae</taxon>
        <taxon>Volucribacter</taxon>
    </lineage>
</organism>
<name>A0A9X4SLH0_9PAST</name>
<keyword evidence="2" id="KW-0813">Transport</keyword>
<sequence length="335" mass="36851">MFISGLFVGLLLGFILQRGQFCLSAQLRNIAFQPNLVSFTPLLLAIAIQSIGFFLLEHFHLITFPRSPMPILATLLGAFLFGVGMAIAHRCITGQLYRAGEGLISSWLVLAIFALTTTMCQTGPLKFSINTLLISPHSQLVTLPQSFALSPLFFIIPLCLLSLFACYHYQKTQKKPFFPKQILQQTWSPLFTATLLGLLSILAWYLSAKTGREFGLSFSIPLANSLQYATTGQQRYLNWGTYLVIGIIIGSAIAAWLSGKCLWRAPSPQGYLQAIIGGVCMGIGASLAGGCTMANTVVATAYFSWQGWIASLMMIIGLICVERCKQRFFTLHKQQ</sequence>
<dbReference type="Proteomes" id="UP001155500">
    <property type="component" value="Unassembled WGS sequence"/>
</dbReference>
<evidence type="ECO:0000256" key="9">
    <source>
        <dbReference type="SAM" id="Phobius"/>
    </source>
</evidence>
<dbReference type="GO" id="GO:0005886">
    <property type="term" value="C:plasma membrane"/>
    <property type="evidence" value="ECO:0007669"/>
    <property type="project" value="UniProtKB-SubCell"/>
</dbReference>
<comment type="caution">
    <text evidence="10">The sequence shown here is derived from an EMBL/GenBank/DDBJ whole genome shotgun (WGS) entry which is preliminary data.</text>
</comment>
<dbReference type="PANTHER" id="PTHR30574:SF1">
    <property type="entry name" value="SULPHUR TRANSPORT DOMAIN-CONTAINING PROTEIN"/>
    <property type="match status" value="1"/>
</dbReference>
<evidence type="ECO:0000256" key="4">
    <source>
        <dbReference type="ARBA" id="ARBA00022519"/>
    </source>
</evidence>
<evidence type="ECO:0000256" key="1">
    <source>
        <dbReference type="ARBA" id="ARBA00004429"/>
    </source>
</evidence>
<accession>A0A9X4SLH0</accession>
<keyword evidence="5 9" id="KW-0812">Transmembrane</keyword>
<dbReference type="EMBL" id="LWID01000001">
    <property type="protein sequence ID" value="MDG6896159.1"/>
    <property type="molecule type" value="Genomic_DNA"/>
</dbReference>
<keyword evidence="6 9" id="KW-1133">Transmembrane helix</keyword>
<dbReference type="AlphaFoldDB" id="A0A9X4SLH0"/>
<feature type="transmembrane region" description="Helical" evidence="9">
    <location>
        <begin position="187"/>
        <end position="206"/>
    </location>
</feature>
<feature type="transmembrane region" description="Helical" evidence="9">
    <location>
        <begin position="68"/>
        <end position="88"/>
    </location>
</feature>
<keyword evidence="7 9" id="KW-0472">Membrane</keyword>
<feature type="transmembrane region" description="Helical" evidence="9">
    <location>
        <begin position="34"/>
        <end position="56"/>
    </location>
</feature>